<accession>A0A1A9UW29</accession>
<reference evidence="2" key="1">
    <citation type="submission" date="2020-05" db="UniProtKB">
        <authorList>
            <consortium name="EnsemblMetazoa"/>
        </authorList>
    </citation>
    <scope>IDENTIFICATION</scope>
    <source>
        <strain evidence="2">TTRI</strain>
    </source>
</reference>
<feature type="compositionally biased region" description="Polar residues" evidence="1">
    <location>
        <begin position="12"/>
        <end position="21"/>
    </location>
</feature>
<dbReference type="EnsemblMetazoa" id="GAUT017679-RA">
    <property type="protein sequence ID" value="GAUT017679-PA"/>
    <property type="gene ID" value="GAUT017679"/>
</dbReference>
<dbReference type="AlphaFoldDB" id="A0A1A9UW29"/>
<evidence type="ECO:0000313" key="2">
    <source>
        <dbReference type="EnsemblMetazoa" id="GAUT017679-PA"/>
    </source>
</evidence>
<feature type="region of interest" description="Disordered" evidence="1">
    <location>
        <begin position="1"/>
        <end position="38"/>
    </location>
</feature>
<feature type="compositionally biased region" description="Basic and acidic residues" evidence="1">
    <location>
        <begin position="1"/>
        <end position="11"/>
    </location>
</feature>
<organism evidence="2 3">
    <name type="scientific">Glossina austeni</name>
    <name type="common">Savannah tsetse fly</name>
    <dbReference type="NCBI Taxonomy" id="7395"/>
    <lineage>
        <taxon>Eukaryota</taxon>
        <taxon>Metazoa</taxon>
        <taxon>Ecdysozoa</taxon>
        <taxon>Arthropoda</taxon>
        <taxon>Hexapoda</taxon>
        <taxon>Insecta</taxon>
        <taxon>Pterygota</taxon>
        <taxon>Neoptera</taxon>
        <taxon>Endopterygota</taxon>
        <taxon>Diptera</taxon>
        <taxon>Brachycera</taxon>
        <taxon>Muscomorpha</taxon>
        <taxon>Hippoboscoidea</taxon>
        <taxon>Glossinidae</taxon>
        <taxon>Glossina</taxon>
    </lineage>
</organism>
<dbReference type="VEuPathDB" id="VectorBase:GAUT017679"/>
<keyword evidence="3" id="KW-1185">Reference proteome</keyword>
<proteinExistence type="predicted"/>
<evidence type="ECO:0000256" key="1">
    <source>
        <dbReference type="SAM" id="MobiDB-lite"/>
    </source>
</evidence>
<name>A0A1A9UW29_GLOAU</name>
<protein>
    <submittedName>
        <fullName evidence="2">Uncharacterized protein</fullName>
    </submittedName>
</protein>
<evidence type="ECO:0000313" key="3">
    <source>
        <dbReference type="Proteomes" id="UP000078200"/>
    </source>
</evidence>
<sequence>MLQKGRADVSRRSVTQQQTQGHFLKPKQKKYPRASFRQDHASQDNCEINVLEIIFAKPKKFIFFWSMGLKRFVYLLANQIRVLALKDLEVQNTLELLTCYLFLLSNLIQ</sequence>
<dbReference type="Proteomes" id="UP000078200">
    <property type="component" value="Unassembled WGS sequence"/>
</dbReference>